<comment type="caution">
    <text evidence="1">The sequence shown here is derived from an EMBL/GenBank/DDBJ whole genome shotgun (WGS) entry which is preliminary data.</text>
</comment>
<sequence>MVRPQPLYTAQRLSQYINKYWQLHKETCVSTQLLFFLFLLELAGDFAPLFNPCGITTICRLLLSCFYSIITDHVFISFDSFPNTFFK</sequence>
<reference evidence="1 2" key="2">
    <citation type="journal article" date="2022" name="Mol. Ecol. Resour.">
        <title>The genomes of chicory, endive, great burdock and yacon provide insights into Asteraceae paleo-polyploidization history and plant inulin production.</title>
        <authorList>
            <person name="Fan W."/>
            <person name="Wang S."/>
            <person name="Wang H."/>
            <person name="Wang A."/>
            <person name="Jiang F."/>
            <person name="Liu H."/>
            <person name="Zhao H."/>
            <person name="Xu D."/>
            <person name="Zhang Y."/>
        </authorList>
    </citation>
    <scope>NUCLEOTIDE SEQUENCE [LARGE SCALE GENOMIC DNA]</scope>
    <source>
        <strain evidence="2">cv. Niubang</strain>
    </source>
</reference>
<organism evidence="1 2">
    <name type="scientific">Arctium lappa</name>
    <name type="common">Greater burdock</name>
    <name type="synonym">Lappa major</name>
    <dbReference type="NCBI Taxonomy" id="4217"/>
    <lineage>
        <taxon>Eukaryota</taxon>
        <taxon>Viridiplantae</taxon>
        <taxon>Streptophyta</taxon>
        <taxon>Embryophyta</taxon>
        <taxon>Tracheophyta</taxon>
        <taxon>Spermatophyta</taxon>
        <taxon>Magnoliopsida</taxon>
        <taxon>eudicotyledons</taxon>
        <taxon>Gunneridae</taxon>
        <taxon>Pentapetalae</taxon>
        <taxon>asterids</taxon>
        <taxon>campanulids</taxon>
        <taxon>Asterales</taxon>
        <taxon>Asteraceae</taxon>
        <taxon>Carduoideae</taxon>
        <taxon>Cardueae</taxon>
        <taxon>Arctiinae</taxon>
        <taxon>Arctium</taxon>
    </lineage>
</organism>
<keyword evidence="2" id="KW-1185">Reference proteome</keyword>
<reference evidence="2" key="1">
    <citation type="journal article" date="2022" name="Mol. Ecol. Resour.">
        <title>The genomes of chicory, endive, great burdock and yacon provide insights into Asteraceae palaeo-polyploidization history and plant inulin production.</title>
        <authorList>
            <person name="Fan W."/>
            <person name="Wang S."/>
            <person name="Wang H."/>
            <person name="Wang A."/>
            <person name="Jiang F."/>
            <person name="Liu H."/>
            <person name="Zhao H."/>
            <person name="Xu D."/>
            <person name="Zhang Y."/>
        </authorList>
    </citation>
    <scope>NUCLEOTIDE SEQUENCE [LARGE SCALE GENOMIC DNA]</scope>
    <source>
        <strain evidence="2">cv. Niubang</strain>
    </source>
</reference>
<evidence type="ECO:0000313" key="1">
    <source>
        <dbReference type="EMBL" id="KAI3707472.1"/>
    </source>
</evidence>
<accession>A0ACB9AC82</accession>
<proteinExistence type="predicted"/>
<name>A0ACB9AC82_ARCLA</name>
<protein>
    <submittedName>
        <fullName evidence="1">Uncharacterized protein</fullName>
    </submittedName>
</protein>
<gene>
    <name evidence="1" type="ORF">L6452_26027</name>
</gene>
<dbReference type="EMBL" id="CM042054">
    <property type="protein sequence ID" value="KAI3707472.1"/>
    <property type="molecule type" value="Genomic_DNA"/>
</dbReference>
<evidence type="ECO:0000313" key="2">
    <source>
        <dbReference type="Proteomes" id="UP001055879"/>
    </source>
</evidence>
<dbReference type="Proteomes" id="UP001055879">
    <property type="component" value="Linkage Group LG08"/>
</dbReference>